<dbReference type="EMBL" id="FPJO01000039">
    <property type="protein sequence ID" value="SFY43770.1"/>
    <property type="molecule type" value="Genomic_DNA"/>
</dbReference>
<feature type="compositionally biased region" description="Basic residues" evidence="2">
    <location>
        <begin position="693"/>
        <end position="706"/>
    </location>
</feature>
<proteinExistence type="predicted"/>
<accession>A0A1K2F8A9</accession>
<evidence type="ECO:0000313" key="5">
    <source>
        <dbReference type="Proteomes" id="UP000181909"/>
    </source>
</evidence>
<dbReference type="InterPro" id="IPR002104">
    <property type="entry name" value="Integrase_catalytic"/>
</dbReference>
<organism evidence="4 5">
    <name type="scientific">Streptomyces atratus</name>
    <dbReference type="NCBI Taxonomy" id="1893"/>
    <lineage>
        <taxon>Bacteria</taxon>
        <taxon>Bacillati</taxon>
        <taxon>Actinomycetota</taxon>
        <taxon>Actinomycetes</taxon>
        <taxon>Kitasatosporales</taxon>
        <taxon>Streptomycetaceae</taxon>
        <taxon>Streptomyces</taxon>
    </lineage>
</organism>
<dbReference type="PANTHER" id="PTHR30349:SF64">
    <property type="entry name" value="PROPHAGE INTEGRASE INTD-RELATED"/>
    <property type="match status" value="1"/>
</dbReference>
<name>A0A1K2F8A9_STRAR</name>
<dbReference type="CDD" id="cd00397">
    <property type="entry name" value="DNA_BRE_C"/>
    <property type="match status" value="1"/>
</dbReference>
<dbReference type="STRING" id="1893.SAMN02787144_103916"/>
<dbReference type="Gene3D" id="1.10.443.10">
    <property type="entry name" value="Intergrase catalytic core"/>
    <property type="match status" value="1"/>
</dbReference>
<evidence type="ECO:0000313" key="4">
    <source>
        <dbReference type="EMBL" id="SFY43770.1"/>
    </source>
</evidence>
<evidence type="ECO:0000256" key="1">
    <source>
        <dbReference type="ARBA" id="ARBA00023172"/>
    </source>
</evidence>
<dbReference type="PROSITE" id="PS51898">
    <property type="entry name" value="TYR_RECOMBINASE"/>
    <property type="match status" value="1"/>
</dbReference>
<dbReference type="InterPro" id="IPR050090">
    <property type="entry name" value="Tyrosine_recombinase_XerCD"/>
</dbReference>
<dbReference type="GO" id="GO:0015074">
    <property type="term" value="P:DNA integration"/>
    <property type="evidence" value="ECO:0007669"/>
    <property type="project" value="InterPro"/>
</dbReference>
<evidence type="ECO:0000256" key="2">
    <source>
        <dbReference type="SAM" id="MobiDB-lite"/>
    </source>
</evidence>
<feature type="domain" description="Tyr recombinase" evidence="3">
    <location>
        <begin position="443"/>
        <end position="663"/>
    </location>
</feature>
<feature type="compositionally biased region" description="Basic residues" evidence="2">
    <location>
        <begin position="732"/>
        <end position="741"/>
    </location>
</feature>
<dbReference type="InterPro" id="IPR013762">
    <property type="entry name" value="Integrase-like_cat_sf"/>
</dbReference>
<gene>
    <name evidence="4" type="ORF">SAMN02787144_103916</name>
</gene>
<sequence length="885" mass="99107">MLKSFPPRGPEQRWKATGQSREQAMERLLAPPFVLTSSASQSKRRTGLTKTLAWLERFPGHTWQDRWNASGADPAGNIAWRHMAITWLQSTGWSYQNPKTDFDILGSGMLTLISGDVIRPSLAWLLTPGTVQILTAEMARSRDPHGFAALAAVCRTDPANTHTKDGALRRIATIMAAKGGTVRDITVGDCLELADLLLSMGSRKVDTSVYFYRLLHATGVFPEAAPATVRVFNPKNQGQISIEQMIDRYGIACRPIRDLLVDYLRERALSLDYTSLRAVAFGLGKLFWRDLEDHHPGIDSLRLAPDVAAAWKQRVAMKTARSKTADGDIVETQVPRADRGMNHLAAVRAFYLDVAQWAMDDPARWGVWAAPCPIREEEMSRKKEQSGRKSRMDQRTRERLPVLPLLVRTVDAERRQAAERLETAQNTTPGADFTAAGQHWHRPVTKNPTAKVWAQAPATGRRHDLTLEEHRAFWSWATVEVLRHTGIRVEELTELSHHSLVQYRLPNTGELIPLLHIAPSKTDAERLLVISPELADVLSTIISRVRDANGAVPLVVSYDTHERVWNPPMPLLFQRHIGVENRPIPAAGIRDLLNDALSRTGLTDASNRPLTFSPHDFRRLFITDAIMNGMPPHIAQLVVGHRDINTTMGYKAVYPEEVINGHRAFIARRRPTRPDRADPRQPARPNSGSRTRGLARRGRGSQRQPRRSGAEARPGRRAVHCRSRPADLPRSRLPHGRRKRAAKGLNRVIVKIRERARPSPSTSLMARTCEVIGIAEQLAGCRIGPSARIHHREPANGAVDGVCHHGIGDAGVVVDGWFARRVAGPVDEGFLPSGDIDAERIRAVQARSLVAWVVLRHDRRERLSRFRRDTVRRVVEERIPPTDLW</sequence>
<feature type="compositionally biased region" description="Basic and acidic residues" evidence="2">
    <location>
        <begin position="672"/>
        <end position="681"/>
    </location>
</feature>
<dbReference type="SUPFAM" id="SSF56349">
    <property type="entry name" value="DNA breaking-rejoining enzymes"/>
    <property type="match status" value="1"/>
</dbReference>
<feature type="region of interest" description="Disordered" evidence="2">
    <location>
        <begin position="667"/>
        <end position="741"/>
    </location>
</feature>
<dbReference type="AlphaFoldDB" id="A0A1K2F8A9"/>
<dbReference type="Pfam" id="PF00589">
    <property type="entry name" value="Phage_integrase"/>
    <property type="match status" value="1"/>
</dbReference>
<dbReference type="PANTHER" id="PTHR30349">
    <property type="entry name" value="PHAGE INTEGRASE-RELATED"/>
    <property type="match status" value="1"/>
</dbReference>
<keyword evidence="1" id="KW-0233">DNA recombination</keyword>
<dbReference type="GO" id="GO:0006310">
    <property type="term" value="P:DNA recombination"/>
    <property type="evidence" value="ECO:0007669"/>
    <property type="project" value="UniProtKB-KW"/>
</dbReference>
<dbReference type="Proteomes" id="UP000181909">
    <property type="component" value="Unassembled WGS sequence"/>
</dbReference>
<reference evidence="4 5" key="1">
    <citation type="submission" date="2016-11" db="EMBL/GenBank/DDBJ databases">
        <authorList>
            <person name="Jaros S."/>
            <person name="Januszkiewicz K."/>
            <person name="Wedrychowicz H."/>
        </authorList>
    </citation>
    <scope>NUCLEOTIDE SEQUENCE [LARGE SCALE GENOMIC DNA]</scope>
    <source>
        <strain evidence="4 5">OK807</strain>
    </source>
</reference>
<dbReference type="InterPro" id="IPR011010">
    <property type="entry name" value="DNA_brk_join_enz"/>
</dbReference>
<evidence type="ECO:0000259" key="3">
    <source>
        <dbReference type="PROSITE" id="PS51898"/>
    </source>
</evidence>
<dbReference type="GO" id="GO:0003677">
    <property type="term" value="F:DNA binding"/>
    <property type="evidence" value="ECO:0007669"/>
    <property type="project" value="InterPro"/>
</dbReference>
<protein>
    <submittedName>
        <fullName evidence="4">Phage integrase family protein</fullName>
    </submittedName>
</protein>